<evidence type="ECO:0008006" key="4">
    <source>
        <dbReference type="Google" id="ProtNLM"/>
    </source>
</evidence>
<feature type="transmembrane region" description="Helical" evidence="1">
    <location>
        <begin position="24"/>
        <end position="43"/>
    </location>
</feature>
<proteinExistence type="predicted"/>
<dbReference type="Proteomes" id="UP001232725">
    <property type="component" value="Unassembled WGS sequence"/>
</dbReference>
<accession>A0ABT9ISQ0</accession>
<keyword evidence="1" id="KW-0812">Transmembrane</keyword>
<keyword evidence="1" id="KW-1133">Transmembrane helix</keyword>
<evidence type="ECO:0000256" key="1">
    <source>
        <dbReference type="SAM" id="Phobius"/>
    </source>
</evidence>
<comment type="caution">
    <text evidence="2">The sequence shown here is derived from an EMBL/GenBank/DDBJ whole genome shotgun (WGS) entry which is preliminary data.</text>
</comment>
<name>A0ABT9ISQ0_9MICC</name>
<organism evidence="2 3">
    <name type="scientific">Arthrobacter horti</name>
    <dbReference type="NCBI Taxonomy" id="3068273"/>
    <lineage>
        <taxon>Bacteria</taxon>
        <taxon>Bacillati</taxon>
        <taxon>Actinomycetota</taxon>
        <taxon>Actinomycetes</taxon>
        <taxon>Micrococcales</taxon>
        <taxon>Micrococcaceae</taxon>
        <taxon>Arthrobacter</taxon>
    </lineage>
</organism>
<protein>
    <recommendedName>
        <fullName evidence="4">Camelysin metallo-endopeptidase</fullName>
    </recommendedName>
</protein>
<reference evidence="2 3" key="1">
    <citation type="submission" date="2023-08" db="EMBL/GenBank/DDBJ databases">
        <title>Arthrobacter horti sp. nov., isolated from forest soil.</title>
        <authorList>
            <person name="Park M."/>
        </authorList>
    </citation>
    <scope>NUCLEOTIDE SEQUENCE [LARGE SCALE GENOMIC DNA]</scope>
    <source>
        <strain evidence="2 3">YJM1</strain>
    </source>
</reference>
<evidence type="ECO:0000313" key="3">
    <source>
        <dbReference type="Proteomes" id="UP001232725"/>
    </source>
</evidence>
<gene>
    <name evidence="2" type="ORF">Q9R02_15800</name>
</gene>
<evidence type="ECO:0000313" key="2">
    <source>
        <dbReference type="EMBL" id="MDP5228621.1"/>
    </source>
</evidence>
<dbReference type="EMBL" id="JAVALS010000019">
    <property type="protein sequence ID" value="MDP5228621.1"/>
    <property type="molecule type" value="Genomic_DNA"/>
</dbReference>
<dbReference type="RefSeq" id="WP_305997666.1">
    <property type="nucleotide sequence ID" value="NZ_JAVALS010000019.1"/>
</dbReference>
<keyword evidence="3" id="KW-1185">Reference proteome</keyword>
<sequence>MTISTTETNPTDSKDGRRTGRKRAIITGAALLGFGALATSAAFTDFALLDLNGAGGFGGDANKYNIQVATQQVDHVSDVQDAQWLEANPDAETLTIAGADSLIPGGQAIYAKIPVRNASQTMRSSLDLTLENTTQAGGDSVADAKNAAYSQKLAVDIAMVDDASDLSAAGWTPIPMDAFAPGGKSGRVSLGNLDATAGKVAVLKIRLDSAEDDNAANGGKATVQARFDGTAIN</sequence>
<keyword evidence="1" id="KW-0472">Membrane</keyword>